<dbReference type="CDD" id="cd02014">
    <property type="entry name" value="TPP_POX"/>
    <property type="match status" value="1"/>
</dbReference>
<evidence type="ECO:0000259" key="5">
    <source>
        <dbReference type="Pfam" id="PF02775"/>
    </source>
</evidence>
<comment type="caution">
    <text evidence="7">The sequence shown here is derived from an EMBL/GenBank/DDBJ whole genome shotgun (WGS) entry which is preliminary data.</text>
</comment>
<dbReference type="InterPro" id="IPR047210">
    <property type="entry name" value="TPP_PYR_POXB-like"/>
</dbReference>
<dbReference type="InterPro" id="IPR029035">
    <property type="entry name" value="DHS-like_NAD/FAD-binding_dom"/>
</dbReference>
<dbReference type="InterPro" id="IPR012001">
    <property type="entry name" value="Thiamin_PyroP_enz_TPP-bd_dom"/>
</dbReference>
<dbReference type="Pfam" id="PF00205">
    <property type="entry name" value="TPP_enzyme_M"/>
    <property type="match status" value="1"/>
</dbReference>
<dbReference type="Gene3D" id="3.40.50.1220">
    <property type="entry name" value="TPP-binding domain"/>
    <property type="match status" value="1"/>
</dbReference>
<evidence type="ECO:0000256" key="3">
    <source>
        <dbReference type="RuleBase" id="RU362132"/>
    </source>
</evidence>
<dbReference type="RefSeq" id="WP_355402483.1">
    <property type="nucleotide sequence ID" value="NZ_JBEXPZ010000058.1"/>
</dbReference>
<dbReference type="InterPro" id="IPR047212">
    <property type="entry name" value="TPP_POXB-like"/>
</dbReference>
<feature type="domain" description="Thiamine pyrophosphate enzyme TPP-binding" evidence="5">
    <location>
        <begin position="388"/>
        <end position="543"/>
    </location>
</feature>
<keyword evidence="2 3" id="KW-0786">Thiamine pyrophosphate</keyword>
<dbReference type="SUPFAM" id="SSF52467">
    <property type="entry name" value="DHS-like NAD/FAD-binding domain"/>
    <property type="match status" value="1"/>
</dbReference>
<evidence type="ECO:0000256" key="1">
    <source>
        <dbReference type="ARBA" id="ARBA00007812"/>
    </source>
</evidence>
<reference evidence="7 8" key="1">
    <citation type="submission" date="2024-06" db="EMBL/GenBank/DDBJ databases">
        <title>The Natural Products Discovery Center: Release of the First 8490 Sequenced Strains for Exploring Actinobacteria Biosynthetic Diversity.</title>
        <authorList>
            <person name="Kalkreuter E."/>
            <person name="Kautsar S.A."/>
            <person name="Yang D."/>
            <person name="Bader C.D."/>
            <person name="Teijaro C.N."/>
            <person name="Fluegel L."/>
            <person name="Davis C.M."/>
            <person name="Simpson J.R."/>
            <person name="Lauterbach L."/>
            <person name="Steele A.D."/>
            <person name="Gui C."/>
            <person name="Meng S."/>
            <person name="Li G."/>
            <person name="Viehrig K."/>
            <person name="Ye F."/>
            <person name="Su P."/>
            <person name="Kiefer A.F."/>
            <person name="Nichols A."/>
            <person name="Cepeda A.J."/>
            <person name="Yan W."/>
            <person name="Fan B."/>
            <person name="Jiang Y."/>
            <person name="Adhikari A."/>
            <person name="Zheng C.-J."/>
            <person name="Schuster L."/>
            <person name="Cowan T.M."/>
            <person name="Smanski M.J."/>
            <person name="Chevrette M.G."/>
            <person name="De Carvalho L.P.S."/>
            <person name="Shen B."/>
        </authorList>
    </citation>
    <scope>NUCLEOTIDE SEQUENCE [LARGE SCALE GENOMIC DNA]</scope>
    <source>
        <strain evidence="7 8">NPDC006434</strain>
    </source>
</reference>
<evidence type="ECO:0000256" key="2">
    <source>
        <dbReference type="ARBA" id="ARBA00023052"/>
    </source>
</evidence>
<dbReference type="InterPro" id="IPR000399">
    <property type="entry name" value="TPP-bd_CS"/>
</dbReference>
<proteinExistence type="inferred from homology"/>
<dbReference type="InterPro" id="IPR047211">
    <property type="entry name" value="POXB-like"/>
</dbReference>
<dbReference type="PROSITE" id="PS00187">
    <property type="entry name" value="TPP_ENZYMES"/>
    <property type="match status" value="1"/>
</dbReference>
<evidence type="ECO:0000313" key="8">
    <source>
        <dbReference type="Proteomes" id="UP001550210"/>
    </source>
</evidence>
<keyword evidence="8" id="KW-1185">Reference proteome</keyword>
<evidence type="ECO:0000259" key="4">
    <source>
        <dbReference type="Pfam" id="PF00205"/>
    </source>
</evidence>
<dbReference type="Proteomes" id="UP001550210">
    <property type="component" value="Unassembled WGS sequence"/>
</dbReference>
<dbReference type="Pfam" id="PF02775">
    <property type="entry name" value="TPP_enzyme_C"/>
    <property type="match status" value="1"/>
</dbReference>
<dbReference type="CDD" id="cd07039">
    <property type="entry name" value="TPP_PYR_POX"/>
    <property type="match status" value="1"/>
</dbReference>
<dbReference type="NCBIfam" id="NF006129">
    <property type="entry name" value="PRK08273.1"/>
    <property type="match status" value="1"/>
</dbReference>
<dbReference type="SUPFAM" id="SSF52518">
    <property type="entry name" value="Thiamin diphosphate-binding fold (THDP-binding)"/>
    <property type="match status" value="2"/>
</dbReference>
<evidence type="ECO:0000313" key="7">
    <source>
        <dbReference type="EMBL" id="MET9849747.1"/>
    </source>
</evidence>
<dbReference type="PANTHER" id="PTHR42981">
    <property type="entry name" value="PYRUVATE DEHYDROGENASE [UBIQUINONE]"/>
    <property type="match status" value="1"/>
</dbReference>
<evidence type="ECO:0000259" key="6">
    <source>
        <dbReference type="Pfam" id="PF02776"/>
    </source>
</evidence>
<dbReference type="InterPro" id="IPR011766">
    <property type="entry name" value="TPP_enzyme_TPP-bd"/>
</dbReference>
<organism evidence="7 8">
    <name type="scientific">Streptomyces ossamyceticus</name>
    <dbReference type="NCBI Taxonomy" id="249581"/>
    <lineage>
        <taxon>Bacteria</taxon>
        <taxon>Bacillati</taxon>
        <taxon>Actinomycetota</taxon>
        <taxon>Actinomycetes</taxon>
        <taxon>Kitasatosporales</taxon>
        <taxon>Streptomycetaceae</taxon>
        <taxon>Streptomyces</taxon>
    </lineage>
</organism>
<dbReference type="PANTHER" id="PTHR42981:SF2">
    <property type="entry name" value="PYRUVATE DEHYDROGENASE [UBIQUINONE]"/>
    <property type="match status" value="1"/>
</dbReference>
<sequence length="600" mass="65093">MGTYVADHILRRLRAWGVEHVFGYPGDGINGLLAAWGRAEDRPRFIQSRHEEMSAFQAVGYAKFSGRIGVCAATSGPGAIHLLNGLYDAKLDHVPVLAIVGQTHRSAMGGSYQQEVDLHTLFKDVASDFVETVTVPEQLPNVLDRAIRTAYARRAPTAIIVPGDVQELDYSPPTHDFKMVPSSLGSGSWTTVPSQESLERAAEILNAGDKVALLVGQGAAGARAEVQRMAELLGAGVAKALLGKDALSDELPYVTGSIGLLGTRPSYELMRDCDTLLTIGSSFPYSQYLPEYGKARAVQIDIDPHMVGMRYPYEVNLVGDAKATLERLIPMIDPERGREWFDEVCAGVTRWREVMTRRAELSADPINPEYVAHALDPLLPDNAIISSDSGSAANWYARHLTLRDGMRSSLSGTLATMGCGVPYAIGAKFAHPDRPAIALVGDGAMQMNGLAELITAAKYKDDWEDPRLVVGVWNNRDLNQVTWELRAMGGEPSFLPSQELPDVQYAAFARSLGLTGIRVEKPEDVEAGWRAALEADGPAVVEFLTDPAVPPIPPHATWEQMEATAASILKGDADRGSMIKQGLKAKVQEFLPSTKPKSRK</sequence>
<feature type="domain" description="Thiamine pyrophosphate enzyme central" evidence="4">
    <location>
        <begin position="198"/>
        <end position="328"/>
    </location>
</feature>
<gene>
    <name evidence="7" type="ORF">ABZZ21_35420</name>
</gene>
<dbReference type="EMBL" id="JBEXPZ010000058">
    <property type="protein sequence ID" value="MET9849747.1"/>
    <property type="molecule type" value="Genomic_DNA"/>
</dbReference>
<feature type="domain" description="Thiamine pyrophosphate enzyme N-terminal TPP-binding" evidence="6">
    <location>
        <begin position="5"/>
        <end position="118"/>
    </location>
</feature>
<comment type="similarity">
    <text evidence="1 3">Belongs to the TPP enzyme family.</text>
</comment>
<name>A0ABV2V7E8_9ACTN</name>
<dbReference type="InterPro" id="IPR012000">
    <property type="entry name" value="Thiamin_PyroP_enz_cen_dom"/>
</dbReference>
<dbReference type="Pfam" id="PF02776">
    <property type="entry name" value="TPP_enzyme_N"/>
    <property type="match status" value="1"/>
</dbReference>
<dbReference type="InterPro" id="IPR029061">
    <property type="entry name" value="THDP-binding"/>
</dbReference>
<accession>A0ABV2V7E8</accession>
<dbReference type="Gene3D" id="3.40.50.970">
    <property type="match status" value="2"/>
</dbReference>
<protein>
    <submittedName>
        <fullName evidence="7">Thiamine pyrophosphate-requiring protein</fullName>
    </submittedName>
</protein>